<dbReference type="AlphaFoldDB" id="A0AAW1QY26"/>
<comment type="caution">
    <text evidence="1">The sequence shown here is derived from an EMBL/GenBank/DDBJ whole genome shotgun (WGS) entry which is preliminary data.</text>
</comment>
<dbReference type="Proteomes" id="UP001438707">
    <property type="component" value="Unassembled WGS sequence"/>
</dbReference>
<protein>
    <submittedName>
        <fullName evidence="1">Uncharacterized protein</fullName>
    </submittedName>
</protein>
<accession>A0AAW1QY26</accession>
<proteinExistence type="predicted"/>
<evidence type="ECO:0000313" key="1">
    <source>
        <dbReference type="EMBL" id="KAK9826327.1"/>
    </source>
</evidence>
<sequence length="82" mass="9175">MADQFTLGFVEEHEAIYPKIEDEVLFQETRCCWCAATVRVQEAHFGSHTRLAENRTWNLQAHLSLLACLSTGMYAGSIASGL</sequence>
<dbReference type="EMBL" id="JALJOS010000021">
    <property type="protein sequence ID" value="KAK9826327.1"/>
    <property type="molecule type" value="Genomic_DNA"/>
</dbReference>
<gene>
    <name evidence="1" type="ORF">WJX74_009344</name>
</gene>
<name>A0AAW1QY26_9CHLO</name>
<evidence type="ECO:0000313" key="2">
    <source>
        <dbReference type="Proteomes" id="UP001438707"/>
    </source>
</evidence>
<reference evidence="1 2" key="1">
    <citation type="journal article" date="2024" name="Nat. Commun.">
        <title>Phylogenomics reveals the evolutionary origins of lichenization in chlorophyte algae.</title>
        <authorList>
            <person name="Puginier C."/>
            <person name="Libourel C."/>
            <person name="Otte J."/>
            <person name="Skaloud P."/>
            <person name="Haon M."/>
            <person name="Grisel S."/>
            <person name="Petersen M."/>
            <person name="Berrin J.G."/>
            <person name="Delaux P.M."/>
            <person name="Dal Grande F."/>
            <person name="Keller J."/>
        </authorList>
    </citation>
    <scope>NUCLEOTIDE SEQUENCE [LARGE SCALE GENOMIC DNA]</scope>
    <source>
        <strain evidence="1 2">SAG 2145</strain>
    </source>
</reference>
<organism evidence="1 2">
    <name type="scientific">Apatococcus lobatus</name>
    <dbReference type="NCBI Taxonomy" id="904363"/>
    <lineage>
        <taxon>Eukaryota</taxon>
        <taxon>Viridiplantae</taxon>
        <taxon>Chlorophyta</taxon>
        <taxon>core chlorophytes</taxon>
        <taxon>Trebouxiophyceae</taxon>
        <taxon>Chlorellales</taxon>
        <taxon>Chlorellaceae</taxon>
        <taxon>Apatococcus</taxon>
    </lineage>
</organism>
<keyword evidence="2" id="KW-1185">Reference proteome</keyword>